<sequence>MEPAESSRREPLTGKPPGLQWLVLLVISALFAFVLEIAALPAALLIGPMLAAIVAGTHGATVRPPKAGFAAAQAIVGVLIASSLSPKIFSSFAADWPLFLAAVVATVTASSFLGYLISRWKILPGTTAVWGSTPGAATAMVLMADAFGADARLVAFMQYLRVIFVTVAAALVARLWVDTSGIEAPPTVWFPPIEAGPFAATLGVALVGGFAGWLVRLPSPYFLGALIVGAALHLGGLSDFQLPEWLRAISYTLIGWTIGLNFNRTILRHAARALPQIVLSIIALMAFCGGLAWVLAHELGVDPLTAYLATSPGGMDSVAIIAAASDTVDISFIMALQTARFLFVLVLGPPIARLIARLVKV</sequence>
<keyword evidence="1" id="KW-0472">Membrane</keyword>
<protein>
    <recommendedName>
        <fullName evidence="4">Ammonia monooxygenase</fullName>
    </recommendedName>
</protein>
<dbReference type="AlphaFoldDB" id="A0A1I3Z8G5"/>
<evidence type="ECO:0008006" key="4">
    <source>
        <dbReference type="Google" id="ProtNLM"/>
    </source>
</evidence>
<feature type="transmembrane region" description="Helical" evidence="1">
    <location>
        <begin position="129"/>
        <end position="147"/>
    </location>
</feature>
<dbReference type="OrthoDB" id="9809910at2"/>
<feature type="transmembrane region" description="Helical" evidence="1">
    <location>
        <begin position="221"/>
        <end position="238"/>
    </location>
</feature>
<dbReference type="NCBIfam" id="TIGR03082">
    <property type="entry name" value="Gneg_AbrB_dup"/>
    <property type="match status" value="2"/>
</dbReference>
<gene>
    <name evidence="2" type="ORF">SAMN04488498_10614</name>
</gene>
<feature type="transmembrane region" description="Helical" evidence="1">
    <location>
        <begin position="67"/>
        <end position="84"/>
    </location>
</feature>
<dbReference type="PANTHER" id="PTHR38457">
    <property type="entry name" value="REGULATOR ABRB-RELATED"/>
    <property type="match status" value="1"/>
</dbReference>
<reference evidence="2 3" key="1">
    <citation type="submission" date="2016-10" db="EMBL/GenBank/DDBJ databases">
        <authorList>
            <person name="Varghese N."/>
            <person name="Submissions S."/>
        </authorList>
    </citation>
    <scope>NUCLEOTIDE SEQUENCE [LARGE SCALE GENOMIC DNA]</scope>
    <source>
        <strain evidence="2 3">DSM 21822</strain>
    </source>
</reference>
<organism evidence="2 3">
    <name type="scientific">Neomesorhizobium albiziae</name>
    <dbReference type="NCBI Taxonomy" id="335020"/>
    <lineage>
        <taxon>Bacteria</taxon>
        <taxon>Pseudomonadati</taxon>
        <taxon>Pseudomonadota</taxon>
        <taxon>Alphaproteobacteria</taxon>
        <taxon>Hyphomicrobiales</taxon>
        <taxon>Phyllobacteriaceae</taxon>
        <taxon>Neomesorhizobium</taxon>
    </lineage>
</organism>
<feature type="transmembrane region" description="Helical" evidence="1">
    <location>
        <begin position="96"/>
        <end position="117"/>
    </location>
</feature>
<accession>A0A1I3Z8G5</accession>
<feature type="transmembrane region" description="Helical" evidence="1">
    <location>
        <begin position="244"/>
        <end position="262"/>
    </location>
</feature>
<feature type="transmembrane region" description="Helical" evidence="1">
    <location>
        <begin position="159"/>
        <end position="177"/>
    </location>
</feature>
<dbReference type="GO" id="GO:0016020">
    <property type="term" value="C:membrane"/>
    <property type="evidence" value="ECO:0007669"/>
    <property type="project" value="InterPro"/>
</dbReference>
<dbReference type="PANTHER" id="PTHR38457:SF1">
    <property type="entry name" value="REGULATOR ABRB-RELATED"/>
    <property type="match status" value="1"/>
</dbReference>
<feature type="transmembrane region" description="Helical" evidence="1">
    <location>
        <begin position="274"/>
        <end position="296"/>
    </location>
</feature>
<dbReference type="Proteomes" id="UP000323300">
    <property type="component" value="Unassembled WGS sequence"/>
</dbReference>
<keyword evidence="1" id="KW-1133">Transmembrane helix</keyword>
<dbReference type="Pfam" id="PF05145">
    <property type="entry name" value="AbrB"/>
    <property type="match status" value="1"/>
</dbReference>
<name>A0A1I3Z8G5_9HYPH</name>
<keyword evidence="3" id="KW-1185">Reference proteome</keyword>
<evidence type="ECO:0000256" key="1">
    <source>
        <dbReference type="SAM" id="Phobius"/>
    </source>
</evidence>
<keyword evidence="1" id="KW-0812">Transmembrane</keyword>
<evidence type="ECO:0000313" key="2">
    <source>
        <dbReference type="EMBL" id="SFK40347.1"/>
    </source>
</evidence>
<dbReference type="GO" id="GO:0010468">
    <property type="term" value="P:regulation of gene expression"/>
    <property type="evidence" value="ECO:0007669"/>
    <property type="project" value="InterPro"/>
</dbReference>
<proteinExistence type="predicted"/>
<dbReference type="EMBL" id="FOSL01000006">
    <property type="protein sequence ID" value="SFK40347.1"/>
    <property type="molecule type" value="Genomic_DNA"/>
</dbReference>
<dbReference type="PIRSF" id="PIRSF038991">
    <property type="entry name" value="Protein_AbrB"/>
    <property type="match status" value="1"/>
</dbReference>
<dbReference type="RefSeq" id="WP_149760385.1">
    <property type="nucleotide sequence ID" value="NZ_BSPE01000031.1"/>
</dbReference>
<dbReference type="InterPro" id="IPR017516">
    <property type="entry name" value="AbrB_dup"/>
</dbReference>
<feature type="transmembrane region" description="Helical" evidence="1">
    <location>
        <begin position="21"/>
        <end position="47"/>
    </location>
</feature>
<feature type="transmembrane region" description="Helical" evidence="1">
    <location>
        <begin position="197"/>
        <end position="214"/>
    </location>
</feature>
<feature type="transmembrane region" description="Helical" evidence="1">
    <location>
        <begin position="341"/>
        <end position="359"/>
    </location>
</feature>
<evidence type="ECO:0000313" key="3">
    <source>
        <dbReference type="Proteomes" id="UP000323300"/>
    </source>
</evidence>
<dbReference type="InterPro" id="IPR007820">
    <property type="entry name" value="AbrB_fam"/>
</dbReference>